<evidence type="ECO:0000313" key="2">
    <source>
        <dbReference type="EMBL" id="GBM65365.1"/>
    </source>
</evidence>
<dbReference type="InterPro" id="IPR041588">
    <property type="entry name" value="Integrase_H2C2"/>
</dbReference>
<dbReference type="AlphaFoldDB" id="A0A4Y2HJ43"/>
<dbReference type="EMBL" id="BGPR01001975">
    <property type="protein sequence ID" value="GBM65365.1"/>
    <property type="molecule type" value="Genomic_DNA"/>
</dbReference>
<gene>
    <name evidence="2" type="ORF">AVEN_98189_1</name>
</gene>
<reference evidence="2 3" key="1">
    <citation type="journal article" date="2019" name="Sci. Rep.">
        <title>Orb-weaving spider Araneus ventricosus genome elucidates the spidroin gene catalogue.</title>
        <authorList>
            <person name="Kono N."/>
            <person name="Nakamura H."/>
            <person name="Ohtoshi R."/>
            <person name="Moran D.A.P."/>
            <person name="Shinohara A."/>
            <person name="Yoshida Y."/>
            <person name="Fujiwara M."/>
            <person name="Mori M."/>
            <person name="Tomita M."/>
            <person name="Arakawa K."/>
        </authorList>
    </citation>
    <scope>NUCLEOTIDE SEQUENCE [LARGE SCALE GENOMIC DNA]</scope>
</reference>
<protein>
    <recommendedName>
        <fullName evidence="1">Integrase zinc-binding domain-containing protein</fullName>
    </recommendedName>
</protein>
<name>A0A4Y2HJ43_ARAVE</name>
<dbReference type="OrthoDB" id="6420849at2759"/>
<proteinExistence type="predicted"/>
<organism evidence="2 3">
    <name type="scientific">Araneus ventricosus</name>
    <name type="common">Orbweaver spider</name>
    <name type="synonym">Epeira ventricosa</name>
    <dbReference type="NCBI Taxonomy" id="182803"/>
    <lineage>
        <taxon>Eukaryota</taxon>
        <taxon>Metazoa</taxon>
        <taxon>Ecdysozoa</taxon>
        <taxon>Arthropoda</taxon>
        <taxon>Chelicerata</taxon>
        <taxon>Arachnida</taxon>
        <taxon>Araneae</taxon>
        <taxon>Araneomorphae</taxon>
        <taxon>Entelegynae</taxon>
        <taxon>Araneoidea</taxon>
        <taxon>Araneidae</taxon>
        <taxon>Araneus</taxon>
    </lineage>
</organism>
<dbReference type="Pfam" id="PF17921">
    <property type="entry name" value="Integrase_H2C2"/>
    <property type="match status" value="1"/>
</dbReference>
<comment type="caution">
    <text evidence="2">The sequence shown here is derived from an EMBL/GenBank/DDBJ whole genome shotgun (WGS) entry which is preliminary data.</text>
</comment>
<accession>A0A4Y2HJ43</accession>
<sequence>MSRYNLGWYYYYLSSYDRMLRMAFWMKRFIFNCRNSTSRITGELSHQEIKQAELKIAKMIQDEYFIHEVNRKKLNSFTSYKDGEGILRVMTKITNQKDSEDFKNPNILPSHHQVVERLIMTEHKENSHAGLQMLLNILREHYCILNARKTVRSVLSKCVICLRHAKRNVTTPSASLPENRIKDVAVFEIIGFDLAGPLYHCI</sequence>
<keyword evidence="3" id="KW-1185">Reference proteome</keyword>
<dbReference type="PANTHER" id="PTHR47331">
    <property type="entry name" value="PHD-TYPE DOMAIN-CONTAINING PROTEIN"/>
    <property type="match status" value="1"/>
</dbReference>
<evidence type="ECO:0000313" key="3">
    <source>
        <dbReference type="Proteomes" id="UP000499080"/>
    </source>
</evidence>
<dbReference type="Proteomes" id="UP000499080">
    <property type="component" value="Unassembled WGS sequence"/>
</dbReference>
<evidence type="ECO:0000259" key="1">
    <source>
        <dbReference type="Pfam" id="PF17921"/>
    </source>
</evidence>
<feature type="domain" description="Integrase zinc-binding" evidence="1">
    <location>
        <begin position="112"/>
        <end position="166"/>
    </location>
</feature>